<dbReference type="KEGG" id="sls:SLINC_0100"/>
<reference evidence="1 2" key="1">
    <citation type="submission" date="2016-07" db="EMBL/GenBank/DDBJ databases">
        <title>Enhancement of antibiotic productionsby engineered nitrateutilization in actinobacteria.</title>
        <authorList>
            <person name="Meng S.C."/>
        </authorList>
    </citation>
    <scope>NUCLEOTIDE SEQUENCE [LARGE SCALE GENOMIC DNA]</scope>
    <source>
        <strain evidence="1 2">NRRL 2936</strain>
    </source>
</reference>
<keyword evidence="2" id="KW-1185">Reference proteome</keyword>
<dbReference type="AlphaFoldDB" id="A0A1B1M1K4"/>
<name>A0A1B1M1K4_STRLN</name>
<dbReference type="STRING" id="1915.SLINC_0100"/>
<protein>
    <submittedName>
        <fullName evidence="1">Uncharacterized protein</fullName>
    </submittedName>
</protein>
<evidence type="ECO:0000313" key="1">
    <source>
        <dbReference type="EMBL" id="ANS62324.1"/>
    </source>
</evidence>
<gene>
    <name evidence="1" type="ORF">SLINC_0100</name>
</gene>
<organism evidence="1 2">
    <name type="scientific">Streptomyces lincolnensis</name>
    <dbReference type="NCBI Taxonomy" id="1915"/>
    <lineage>
        <taxon>Bacteria</taxon>
        <taxon>Bacillati</taxon>
        <taxon>Actinomycetota</taxon>
        <taxon>Actinomycetes</taxon>
        <taxon>Kitasatosporales</taxon>
        <taxon>Streptomycetaceae</taxon>
        <taxon>Streptomyces</taxon>
    </lineage>
</organism>
<evidence type="ECO:0000313" key="2">
    <source>
        <dbReference type="Proteomes" id="UP000092598"/>
    </source>
</evidence>
<proteinExistence type="predicted"/>
<dbReference type="PATRIC" id="fig|1915.4.peg.134"/>
<accession>A0A1B1M1K4</accession>
<dbReference type="EMBL" id="CP016438">
    <property type="protein sequence ID" value="ANS62324.1"/>
    <property type="molecule type" value="Genomic_DNA"/>
</dbReference>
<dbReference type="Proteomes" id="UP000092598">
    <property type="component" value="Chromosome"/>
</dbReference>
<sequence length="104" mass="11108">MLMIMLWGLPAQAPTPTATGRLTGQDISLTTTAPTLANPAGSLPSRLTSEWWEKSLRIVVNSAIFRSSGQNLTTTGAYTEMASRLAEPVLLGLAVLAVRGRVKR</sequence>